<dbReference type="Pfam" id="PF13516">
    <property type="entry name" value="LRR_6"/>
    <property type="match status" value="3"/>
</dbReference>
<organism evidence="1 2">
    <name type="scientific">Acrasis kona</name>
    <dbReference type="NCBI Taxonomy" id="1008807"/>
    <lineage>
        <taxon>Eukaryota</taxon>
        <taxon>Discoba</taxon>
        <taxon>Heterolobosea</taxon>
        <taxon>Tetramitia</taxon>
        <taxon>Eutetramitia</taxon>
        <taxon>Acrasidae</taxon>
        <taxon>Acrasis</taxon>
    </lineage>
</organism>
<dbReference type="Gene3D" id="3.80.10.10">
    <property type="entry name" value="Ribonuclease Inhibitor"/>
    <property type="match status" value="2"/>
</dbReference>
<dbReference type="Proteomes" id="UP001431209">
    <property type="component" value="Unassembled WGS sequence"/>
</dbReference>
<comment type="caution">
    <text evidence="1">The sequence shown here is derived from an EMBL/GenBank/DDBJ whole genome shotgun (WGS) entry which is preliminary data.</text>
</comment>
<dbReference type="EMBL" id="JAOPGA020000280">
    <property type="protein sequence ID" value="KAL0477919.1"/>
    <property type="molecule type" value="Genomic_DNA"/>
</dbReference>
<dbReference type="PANTHER" id="PTHR13318">
    <property type="entry name" value="PARTNER OF PAIRED, ISOFORM B-RELATED"/>
    <property type="match status" value="1"/>
</dbReference>
<dbReference type="SUPFAM" id="SSF52047">
    <property type="entry name" value="RNI-like"/>
    <property type="match status" value="1"/>
</dbReference>
<proteinExistence type="predicted"/>
<accession>A0AAW2YLA1</accession>
<evidence type="ECO:0000313" key="2">
    <source>
        <dbReference type="Proteomes" id="UP001431209"/>
    </source>
</evidence>
<dbReference type="GO" id="GO:0019005">
    <property type="term" value="C:SCF ubiquitin ligase complex"/>
    <property type="evidence" value="ECO:0007669"/>
    <property type="project" value="TreeGrafter"/>
</dbReference>
<dbReference type="PANTHER" id="PTHR13318:SF95">
    <property type="entry name" value="F-BOX PROTEIN YLR352W"/>
    <property type="match status" value="1"/>
</dbReference>
<sequence length="473" mass="54144">MTTDPPKWLVRQRLMRKEPNSQFTNIDPDSILLIMSFIDFPLNLHMKRIFSKDSYTSVDETITVEAHLQYQQRQYYSRAKANHPRKSIPLFMLDTPLVAQQNEVFKLLYGRIRGRIYQLWSSINLSCKSCYQLDQVSLTLTHSDLLMQEQHLTVDQLKMLISSFSNLRSVNFCGFVNFNDVCIKWLIIRNPSLQSLDLRVTSIDFEGVQTILKPHLGKFHLKTLKLTRLSRAPFTESNIITLRSCPSLTHLSLTNNGLHAQEIKTLVTTNPPITDGYVLLNLSCNSISDDGARALCLIKSLKSLYLEDCGLTNDGVESILKELRLTNLDLSRNRAVNDEGIKSIVDHETLEYLKLSDITIKDKAAWYLSQNKLLKELDLDYTKITFDGLDMILFGEYKDFASGESVTPKMNIMNTLVSLNIRSAREIIPIPPPQDPKQPPVVDPKTIQLNEVRLKLKNLQESGHYPQFKNLIS</sequence>
<dbReference type="GO" id="GO:0031146">
    <property type="term" value="P:SCF-dependent proteasomal ubiquitin-dependent protein catabolic process"/>
    <property type="evidence" value="ECO:0007669"/>
    <property type="project" value="TreeGrafter"/>
</dbReference>
<dbReference type="AlphaFoldDB" id="A0AAW2YLA1"/>
<name>A0AAW2YLA1_9EUKA</name>
<protein>
    <submittedName>
        <fullName evidence="1">NACHT, LRR and PYD domains-containing protein</fullName>
    </submittedName>
</protein>
<keyword evidence="2" id="KW-1185">Reference proteome</keyword>
<reference evidence="1 2" key="1">
    <citation type="submission" date="2024-03" db="EMBL/GenBank/DDBJ databases">
        <title>The Acrasis kona genome and developmental transcriptomes reveal deep origins of eukaryotic multicellular pathways.</title>
        <authorList>
            <person name="Sheikh S."/>
            <person name="Fu C.-J."/>
            <person name="Brown M.W."/>
            <person name="Baldauf S.L."/>
        </authorList>
    </citation>
    <scope>NUCLEOTIDE SEQUENCE [LARGE SCALE GENOMIC DNA]</scope>
    <source>
        <strain evidence="1 2">ATCC MYA-3509</strain>
    </source>
</reference>
<gene>
    <name evidence="1" type="ORF">AKO1_005389</name>
</gene>
<dbReference type="InterPro" id="IPR032675">
    <property type="entry name" value="LRR_dom_sf"/>
</dbReference>
<evidence type="ECO:0000313" key="1">
    <source>
        <dbReference type="EMBL" id="KAL0477919.1"/>
    </source>
</evidence>
<dbReference type="InterPro" id="IPR001611">
    <property type="entry name" value="Leu-rich_rpt"/>
</dbReference>